<comment type="caution">
    <text evidence="2">The sequence shown here is derived from an EMBL/GenBank/DDBJ whole genome shotgun (WGS) entry which is preliminary data.</text>
</comment>
<sequence>MTASSCKTFGTPVPKVLVGISYRAAAAASSSSSSSSYSPSPCPSPPSSRVRFIDEGPLNFLRENGEEENSNQEDRQHDGEAGDFLQEEKRAFQEGSRALNPL</sequence>
<dbReference type="Proteomes" id="UP001415857">
    <property type="component" value="Unassembled WGS sequence"/>
</dbReference>
<evidence type="ECO:0000313" key="3">
    <source>
        <dbReference type="Proteomes" id="UP001415857"/>
    </source>
</evidence>
<gene>
    <name evidence="2" type="ORF">L1049_014808</name>
</gene>
<feature type="region of interest" description="Disordered" evidence="1">
    <location>
        <begin position="28"/>
        <end position="102"/>
    </location>
</feature>
<name>A0AAP0S2U3_LIQFO</name>
<feature type="compositionally biased region" description="Basic and acidic residues" evidence="1">
    <location>
        <begin position="72"/>
        <end position="92"/>
    </location>
</feature>
<proteinExistence type="predicted"/>
<accession>A0AAP0S2U3</accession>
<feature type="compositionally biased region" description="Low complexity" evidence="1">
    <location>
        <begin position="28"/>
        <end position="39"/>
    </location>
</feature>
<protein>
    <submittedName>
        <fullName evidence="2">Uncharacterized protein</fullName>
    </submittedName>
</protein>
<evidence type="ECO:0000256" key="1">
    <source>
        <dbReference type="SAM" id="MobiDB-lite"/>
    </source>
</evidence>
<organism evidence="2 3">
    <name type="scientific">Liquidambar formosana</name>
    <name type="common">Formosan gum</name>
    <dbReference type="NCBI Taxonomy" id="63359"/>
    <lineage>
        <taxon>Eukaryota</taxon>
        <taxon>Viridiplantae</taxon>
        <taxon>Streptophyta</taxon>
        <taxon>Embryophyta</taxon>
        <taxon>Tracheophyta</taxon>
        <taxon>Spermatophyta</taxon>
        <taxon>Magnoliopsida</taxon>
        <taxon>eudicotyledons</taxon>
        <taxon>Gunneridae</taxon>
        <taxon>Pentapetalae</taxon>
        <taxon>Saxifragales</taxon>
        <taxon>Altingiaceae</taxon>
        <taxon>Liquidambar</taxon>
    </lineage>
</organism>
<dbReference type="AlphaFoldDB" id="A0AAP0S2U3"/>
<reference evidence="2 3" key="1">
    <citation type="journal article" date="2024" name="Plant J.">
        <title>Genome sequences and population genomics reveal climatic adaptation and genomic divergence between two closely related sweetgum species.</title>
        <authorList>
            <person name="Xu W.Q."/>
            <person name="Ren C.Q."/>
            <person name="Zhang X.Y."/>
            <person name="Comes H.P."/>
            <person name="Liu X.H."/>
            <person name="Li Y.G."/>
            <person name="Kettle C.J."/>
            <person name="Jalonen R."/>
            <person name="Gaisberger H."/>
            <person name="Ma Y.Z."/>
            <person name="Qiu Y.X."/>
        </authorList>
    </citation>
    <scope>NUCLEOTIDE SEQUENCE [LARGE SCALE GENOMIC DNA]</scope>
    <source>
        <strain evidence="2">Hangzhou</strain>
    </source>
</reference>
<dbReference type="EMBL" id="JBBPBK010000004">
    <property type="protein sequence ID" value="KAK9286412.1"/>
    <property type="molecule type" value="Genomic_DNA"/>
</dbReference>
<keyword evidence="3" id="KW-1185">Reference proteome</keyword>
<evidence type="ECO:0000313" key="2">
    <source>
        <dbReference type="EMBL" id="KAK9286412.1"/>
    </source>
</evidence>